<sequence length="81" mass="8761">MLRQGRRRASPAEPTSILPSRQVVLFVLDLSSNGVRSSYIATAPKSPTRSPRASHGRVELGTPPPASRDGEKVDLPPRFSP</sequence>
<proteinExistence type="predicted"/>
<comment type="caution">
    <text evidence="2">The sequence shown here is derived from an EMBL/GenBank/DDBJ whole genome shotgun (WGS) entry which is preliminary data.</text>
</comment>
<gene>
    <name evidence="2" type="ORF">TIFTF001_055418</name>
</gene>
<accession>A0AA88EJ57</accession>
<dbReference type="AlphaFoldDB" id="A0AA88EJ57"/>
<dbReference type="EMBL" id="BTGU01017375">
    <property type="protein sequence ID" value="GMN74425.1"/>
    <property type="molecule type" value="Genomic_DNA"/>
</dbReference>
<feature type="region of interest" description="Disordered" evidence="1">
    <location>
        <begin position="38"/>
        <end position="81"/>
    </location>
</feature>
<evidence type="ECO:0000313" key="3">
    <source>
        <dbReference type="Proteomes" id="UP001187192"/>
    </source>
</evidence>
<dbReference type="Proteomes" id="UP001187192">
    <property type="component" value="Unassembled WGS sequence"/>
</dbReference>
<feature type="non-terminal residue" evidence="2">
    <location>
        <position position="81"/>
    </location>
</feature>
<feature type="compositionally biased region" description="Polar residues" evidence="1">
    <location>
        <begin position="38"/>
        <end position="51"/>
    </location>
</feature>
<evidence type="ECO:0000256" key="1">
    <source>
        <dbReference type="SAM" id="MobiDB-lite"/>
    </source>
</evidence>
<keyword evidence="3" id="KW-1185">Reference proteome</keyword>
<protein>
    <submittedName>
        <fullName evidence="2">Uncharacterized protein</fullName>
    </submittedName>
</protein>
<reference evidence="2" key="1">
    <citation type="submission" date="2023-07" db="EMBL/GenBank/DDBJ databases">
        <title>draft genome sequence of fig (Ficus carica).</title>
        <authorList>
            <person name="Takahashi T."/>
            <person name="Nishimura K."/>
        </authorList>
    </citation>
    <scope>NUCLEOTIDE SEQUENCE</scope>
</reference>
<name>A0AA88EJ57_FICCA</name>
<organism evidence="2 3">
    <name type="scientific">Ficus carica</name>
    <name type="common">Common fig</name>
    <dbReference type="NCBI Taxonomy" id="3494"/>
    <lineage>
        <taxon>Eukaryota</taxon>
        <taxon>Viridiplantae</taxon>
        <taxon>Streptophyta</taxon>
        <taxon>Embryophyta</taxon>
        <taxon>Tracheophyta</taxon>
        <taxon>Spermatophyta</taxon>
        <taxon>Magnoliopsida</taxon>
        <taxon>eudicotyledons</taxon>
        <taxon>Gunneridae</taxon>
        <taxon>Pentapetalae</taxon>
        <taxon>rosids</taxon>
        <taxon>fabids</taxon>
        <taxon>Rosales</taxon>
        <taxon>Moraceae</taxon>
        <taxon>Ficeae</taxon>
        <taxon>Ficus</taxon>
    </lineage>
</organism>
<evidence type="ECO:0000313" key="2">
    <source>
        <dbReference type="EMBL" id="GMN74425.1"/>
    </source>
</evidence>